<dbReference type="InterPro" id="IPR007253">
    <property type="entry name" value="Cell_wall-bd_2"/>
</dbReference>
<dbReference type="RefSeq" id="WP_021366165.1">
    <property type="nucleotide sequence ID" value="NZ_BBYB01000040.1"/>
</dbReference>
<dbReference type="EMBL" id="LK932350">
    <property type="protein sequence ID" value="CDS83606.1"/>
    <property type="molecule type" value="Genomic_DNA"/>
</dbReference>
<name>A0A069A547_CLODI</name>
<protein>
    <submittedName>
        <fullName evidence="4">Cell surface protein</fullName>
    </submittedName>
    <submittedName>
        <fullName evidence="3">Putative cell wall binding protein</fullName>
    </submittedName>
</protein>
<feature type="chain" id="PRO_5013440294" evidence="2">
    <location>
        <begin position="27"/>
        <end position="386"/>
    </location>
</feature>
<proteinExistence type="predicted"/>
<dbReference type="InterPro" id="IPR051922">
    <property type="entry name" value="Bact_Sporulation_Assoc"/>
</dbReference>
<accession>A0A069A547</accession>
<dbReference type="AlphaFoldDB" id="A0A069A547"/>
<evidence type="ECO:0000313" key="5">
    <source>
        <dbReference type="EMBL" id="CDT53979.1"/>
    </source>
</evidence>
<reference evidence="3" key="1">
    <citation type="submission" date="2014-07" db="EMBL/GenBank/DDBJ databases">
        <authorList>
            <person name="Monot Marc"/>
        </authorList>
    </citation>
    <scope>NUCLEOTIDE SEQUENCE</scope>
    <source>
        <strain evidence="5">7032989</strain>
        <strain evidence="4">7032994</strain>
    </source>
</reference>
<evidence type="ECO:0000313" key="3">
    <source>
        <dbReference type="EMBL" id="CDS83495.1"/>
    </source>
</evidence>
<keyword evidence="2" id="KW-0732">Signal</keyword>
<dbReference type="EMBL" id="LK933238">
    <property type="protein sequence ID" value="CDT53979.1"/>
    <property type="molecule type" value="Genomic_DNA"/>
</dbReference>
<dbReference type="EMBL" id="LK932467">
    <property type="protein sequence ID" value="CDS83495.1"/>
    <property type="molecule type" value="Genomic_DNA"/>
</dbReference>
<feature type="region of interest" description="Disordered" evidence="1">
    <location>
        <begin position="308"/>
        <end position="338"/>
    </location>
</feature>
<evidence type="ECO:0000256" key="2">
    <source>
        <dbReference type="SAM" id="SignalP"/>
    </source>
</evidence>
<evidence type="ECO:0000313" key="4">
    <source>
        <dbReference type="EMBL" id="CDS83606.1"/>
    </source>
</evidence>
<sequence length="386" mass="41040">MKLSKTLLAIGMSVSLLIASCPTSNALSSINSIKGTNKYETAGLIADKQNYDIAILINSENGLSDGLSASGLSGAKNAPILLTKKDTIPSETLKRLEKVKEVYLIGGKNSIGASVQKILSDKKISINRISGTDRIDTSHKVAKEIGRVSTVKKVILTNAFKGEPDAMSVASIAVRDKSPIVLTDGNTTSFVTDGLETYAIGGKVSMSDKLINETKATRIGGVDRYDTNKQIINKFYNGSKEFYIASGTDLVYSLVGSTIAQKTPIVLVGNGSNKSILKNASKITAIGNIDDVVIKQCLNITNNVGDSNTGIVKDTNSNNTNKPSNEPSSNNPGLTDKSTVYVTPNGKSYHLTKNCSTLKRSKTINKVTLKQAKSQGKIDPCNVCVK</sequence>
<dbReference type="Pfam" id="PF04122">
    <property type="entry name" value="CW_binding_2"/>
    <property type="match status" value="3"/>
</dbReference>
<feature type="compositionally biased region" description="Low complexity" evidence="1">
    <location>
        <begin position="316"/>
        <end position="332"/>
    </location>
</feature>
<dbReference type="PANTHER" id="PTHR30032">
    <property type="entry name" value="N-ACETYLMURAMOYL-L-ALANINE AMIDASE-RELATED"/>
    <property type="match status" value="1"/>
</dbReference>
<dbReference type="PROSITE" id="PS51257">
    <property type="entry name" value="PROKAR_LIPOPROTEIN"/>
    <property type="match status" value="1"/>
</dbReference>
<evidence type="ECO:0000256" key="1">
    <source>
        <dbReference type="SAM" id="MobiDB-lite"/>
    </source>
</evidence>
<feature type="signal peptide" evidence="2">
    <location>
        <begin position="1"/>
        <end position="26"/>
    </location>
</feature>
<gene>
    <name evidence="3" type="primary">cwp</name>
    <name evidence="5" type="ORF">BN1095_550066</name>
    <name evidence="3" type="ORF">BN1096_180061</name>
    <name evidence="4" type="ORF">BN1097_160063</name>
</gene>
<dbReference type="PANTHER" id="PTHR30032:SF8">
    <property type="entry name" value="GERMINATION-SPECIFIC N-ACETYLMURAMOYL-L-ALANINE AMIDASE"/>
    <property type="match status" value="1"/>
</dbReference>
<organism evidence="3">
    <name type="scientific">Clostridioides difficile</name>
    <name type="common">Peptoclostridium difficile</name>
    <dbReference type="NCBI Taxonomy" id="1496"/>
    <lineage>
        <taxon>Bacteria</taxon>
        <taxon>Bacillati</taxon>
        <taxon>Bacillota</taxon>
        <taxon>Clostridia</taxon>
        <taxon>Peptostreptococcales</taxon>
        <taxon>Peptostreptococcaceae</taxon>
        <taxon>Clostridioides</taxon>
    </lineage>
</organism>
<dbReference type="Gene3D" id="3.40.50.12090">
    <property type="match status" value="2"/>
</dbReference>